<feature type="domain" description="Type 4 fimbrial biogenesis protein PilX N-terminal" evidence="3">
    <location>
        <begin position="13"/>
        <end position="60"/>
    </location>
</feature>
<evidence type="ECO:0000256" key="1">
    <source>
        <dbReference type="SAM" id="MobiDB-lite"/>
    </source>
</evidence>
<comment type="caution">
    <text evidence="4">The sequence shown here is derived from an EMBL/GenBank/DDBJ whole genome shotgun (WGS) entry which is preliminary data.</text>
</comment>
<feature type="compositionally biased region" description="Polar residues" evidence="1">
    <location>
        <begin position="276"/>
        <end position="291"/>
    </location>
</feature>
<proteinExistence type="predicted"/>
<dbReference type="EMBL" id="JAHQZT010000006">
    <property type="protein sequence ID" value="MBV0932998.1"/>
    <property type="molecule type" value="Genomic_DNA"/>
</dbReference>
<feature type="compositionally biased region" description="Basic and acidic residues" evidence="1">
    <location>
        <begin position="185"/>
        <end position="200"/>
    </location>
</feature>
<evidence type="ECO:0000313" key="5">
    <source>
        <dbReference type="Proteomes" id="UP000755551"/>
    </source>
</evidence>
<keyword evidence="2" id="KW-0472">Membrane</keyword>
<dbReference type="RefSeq" id="WP_217334420.1">
    <property type="nucleotide sequence ID" value="NZ_JAHQZT010000006.1"/>
</dbReference>
<organism evidence="4 5">
    <name type="scientific">Marinobacterium weihaiense</name>
    <dbReference type="NCBI Taxonomy" id="2851016"/>
    <lineage>
        <taxon>Bacteria</taxon>
        <taxon>Pseudomonadati</taxon>
        <taxon>Pseudomonadota</taxon>
        <taxon>Gammaproteobacteria</taxon>
        <taxon>Oceanospirillales</taxon>
        <taxon>Oceanospirillaceae</taxon>
        <taxon>Marinobacterium</taxon>
    </lineage>
</organism>
<feature type="region of interest" description="Disordered" evidence="1">
    <location>
        <begin position="180"/>
        <end position="205"/>
    </location>
</feature>
<keyword evidence="2" id="KW-1133">Transmembrane helix</keyword>
<feature type="compositionally biased region" description="Polar residues" evidence="1">
    <location>
        <begin position="250"/>
        <end position="262"/>
    </location>
</feature>
<feature type="region of interest" description="Disordered" evidence="1">
    <location>
        <begin position="250"/>
        <end position="315"/>
    </location>
</feature>
<sequence>MPHLPTPRKRQDGAVLLIGMILMLILMVGAVSLMNGTTLDERLAGNSKASAEAFYAAEAGQLEAWQYLTEDKSEGYKNWLGLHKKVSNLPDEGNENSVLVPVSRTDESIQFRVVAQKIYDSDGNPVDDRFRLKSFGQSGKATRVIVMDLDGSPIPPGVKNPLAPAAISCFGARCTLSPGSAKKKSVVDGRNHKIPKDRDCTGSGCWQDPDGWDDAKREYKDPSDAVSVPAVYLGGNENYSDAQDVRNASDLQTSGQNNTPYIGQSHRHSSDEEGDNPQSSIAFGGNSQAASVWTDDNFPDDDNGDSTAPKYEDYFGESPSEMMADIYDTAKKELDAGTATQLGSVSEPKVTVLDAADTRHKLGVNSAGVLIVNGDGQPRTQGKKKIYESVSFSGTGFYAGLVILRNCSQINLGGNVTIYGAIMVDARDSNGDDCGDEYNPFAGNGQPDVKYSTDALNNTGFGAGNGTGSNSGISEKRDWYEILHQ</sequence>
<gene>
    <name evidence="4" type="ORF">KTN04_06565</name>
</gene>
<protein>
    <submittedName>
        <fullName evidence="4">Pilus assembly PilX N-terminal domain-containing protein</fullName>
    </submittedName>
</protein>
<keyword evidence="2" id="KW-0812">Transmembrane</keyword>
<evidence type="ECO:0000256" key="2">
    <source>
        <dbReference type="SAM" id="Phobius"/>
    </source>
</evidence>
<accession>A0ABS6M9N8</accession>
<evidence type="ECO:0000259" key="3">
    <source>
        <dbReference type="Pfam" id="PF14341"/>
    </source>
</evidence>
<dbReference type="InterPro" id="IPR025746">
    <property type="entry name" value="PilX_N_dom"/>
</dbReference>
<keyword evidence="5" id="KW-1185">Reference proteome</keyword>
<feature type="transmembrane region" description="Helical" evidence="2">
    <location>
        <begin position="12"/>
        <end position="34"/>
    </location>
</feature>
<reference evidence="4 5" key="1">
    <citation type="submission" date="2021-06" db="EMBL/GenBank/DDBJ databases">
        <title>Bacterium isolated from marine sediment.</title>
        <authorList>
            <person name="Zhu K.-L."/>
            <person name="Du Z.-J."/>
            <person name="Liang Q.-Y."/>
        </authorList>
    </citation>
    <scope>NUCLEOTIDE SEQUENCE [LARGE SCALE GENOMIC DNA]</scope>
    <source>
        <strain evidence="4 5">A346</strain>
    </source>
</reference>
<dbReference type="Proteomes" id="UP000755551">
    <property type="component" value="Unassembled WGS sequence"/>
</dbReference>
<dbReference type="Pfam" id="PF14341">
    <property type="entry name" value="PilX_N"/>
    <property type="match status" value="1"/>
</dbReference>
<evidence type="ECO:0000313" key="4">
    <source>
        <dbReference type="EMBL" id="MBV0932998.1"/>
    </source>
</evidence>
<name>A0ABS6M9N8_9GAMM</name>